<evidence type="ECO:0000313" key="3">
    <source>
        <dbReference type="EMBL" id="GMA21239.1"/>
    </source>
</evidence>
<sequence length="531" mass="53816">MSDPDDTAGARRVDLAVARVLAAAPAQARIVVAGLADDRTGPALHPVVTRLPGVAPGLLTSSSTRRTGVVLLTDLTPSILAWLGLGSATPAGWSGRPLSVPPEMTGVAGAASDAGAEARRAQLLDVQTRSATVQPLVGWFYGLGAAAFFVVCGVLAARRTRRVRTACAVAFTALASLPVASFLVNLLPWSRSSHPTLTLVAALVGCALAVATVAWAGPWRRHPLTPLITVTAVTAVTLALDVMTGSELMIASLMGDFPVVGGRFYGFGNVAFAVFATAVLLLAAAVIALSRGVGVPGSTGSSAVQSDRGRLRNGLALAAGIGLAGIVVDAHPSFGADLGGPVALLPALVLLLAASAGVRVTLARVLVVGLATAGVVGGVALVDWLRPAQSRTHLGRFVQQLIDGSAWDVVVRKAQQNWELLTSTPLALLVPVALVVLAYGFARPGSLVGRPLAAATAGLPDLRHGLVAVLVMAAIGFVMNDTGTVIPAAAACVAVPVTMTAWLRAAPGTPGSRAPGTPAPPSPTRRPRGDR</sequence>
<organism evidence="3 4">
    <name type="scientific">Arsenicicoccus piscis</name>
    <dbReference type="NCBI Taxonomy" id="673954"/>
    <lineage>
        <taxon>Bacteria</taxon>
        <taxon>Bacillati</taxon>
        <taxon>Actinomycetota</taxon>
        <taxon>Actinomycetes</taxon>
        <taxon>Micrococcales</taxon>
        <taxon>Intrasporangiaceae</taxon>
        <taxon>Arsenicicoccus</taxon>
    </lineage>
</organism>
<feature type="transmembrane region" description="Helical" evidence="2">
    <location>
        <begin position="311"/>
        <end position="328"/>
    </location>
</feature>
<reference evidence="4" key="1">
    <citation type="journal article" date="2019" name="Int. J. Syst. Evol. Microbiol.">
        <title>The Global Catalogue of Microorganisms (GCM) 10K type strain sequencing project: providing services to taxonomists for standard genome sequencing and annotation.</title>
        <authorList>
            <consortium name="The Broad Institute Genomics Platform"/>
            <consortium name="The Broad Institute Genome Sequencing Center for Infectious Disease"/>
            <person name="Wu L."/>
            <person name="Ma J."/>
        </authorList>
    </citation>
    <scope>NUCLEOTIDE SEQUENCE [LARGE SCALE GENOMIC DNA]</scope>
    <source>
        <strain evidence="4">NBRC 105830</strain>
    </source>
</reference>
<evidence type="ECO:0000256" key="2">
    <source>
        <dbReference type="SAM" id="Phobius"/>
    </source>
</evidence>
<dbReference type="Proteomes" id="UP001157109">
    <property type="component" value="Unassembled WGS sequence"/>
</dbReference>
<feature type="transmembrane region" description="Helical" evidence="2">
    <location>
        <begin position="462"/>
        <end position="479"/>
    </location>
</feature>
<feature type="transmembrane region" description="Helical" evidence="2">
    <location>
        <begin position="196"/>
        <end position="217"/>
    </location>
</feature>
<comment type="caution">
    <text evidence="3">The sequence shown here is derived from an EMBL/GenBank/DDBJ whole genome shotgun (WGS) entry which is preliminary data.</text>
</comment>
<feature type="transmembrane region" description="Helical" evidence="2">
    <location>
        <begin position="136"/>
        <end position="157"/>
    </location>
</feature>
<feature type="region of interest" description="Disordered" evidence="1">
    <location>
        <begin position="506"/>
        <end position="531"/>
    </location>
</feature>
<feature type="transmembrane region" description="Helical" evidence="2">
    <location>
        <begin position="264"/>
        <end position="290"/>
    </location>
</feature>
<feature type="transmembrane region" description="Helical" evidence="2">
    <location>
        <begin position="420"/>
        <end position="441"/>
    </location>
</feature>
<dbReference type="RefSeq" id="WP_284284833.1">
    <property type="nucleotide sequence ID" value="NZ_BSUJ01000001.1"/>
</dbReference>
<evidence type="ECO:0000313" key="4">
    <source>
        <dbReference type="Proteomes" id="UP001157109"/>
    </source>
</evidence>
<evidence type="ECO:0000256" key="1">
    <source>
        <dbReference type="SAM" id="MobiDB-lite"/>
    </source>
</evidence>
<feature type="transmembrane region" description="Helical" evidence="2">
    <location>
        <begin position="340"/>
        <end position="358"/>
    </location>
</feature>
<feature type="compositionally biased region" description="Low complexity" evidence="1">
    <location>
        <begin position="506"/>
        <end position="516"/>
    </location>
</feature>
<keyword evidence="2" id="KW-0812">Transmembrane</keyword>
<proteinExistence type="predicted"/>
<dbReference type="EMBL" id="BSUJ01000001">
    <property type="protein sequence ID" value="GMA21239.1"/>
    <property type="molecule type" value="Genomic_DNA"/>
</dbReference>
<keyword evidence="4" id="KW-1185">Reference proteome</keyword>
<protein>
    <submittedName>
        <fullName evidence="3">Uncharacterized protein</fullName>
    </submittedName>
</protein>
<feature type="transmembrane region" description="Helical" evidence="2">
    <location>
        <begin position="485"/>
        <end position="503"/>
    </location>
</feature>
<feature type="transmembrane region" description="Helical" evidence="2">
    <location>
        <begin position="224"/>
        <end position="244"/>
    </location>
</feature>
<feature type="transmembrane region" description="Helical" evidence="2">
    <location>
        <begin position="365"/>
        <end position="385"/>
    </location>
</feature>
<feature type="transmembrane region" description="Helical" evidence="2">
    <location>
        <begin position="169"/>
        <end position="190"/>
    </location>
</feature>
<name>A0ABQ6HU65_9MICO</name>
<keyword evidence="2" id="KW-0472">Membrane</keyword>
<accession>A0ABQ6HU65</accession>
<gene>
    <name evidence="3" type="ORF">GCM10025862_32600</name>
</gene>
<keyword evidence="2" id="KW-1133">Transmembrane helix</keyword>